<reference evidence="2 3" key="1">
    <citation type="journal article" date="2018" name="Sci. Rep.">
        <title>Genome sequence of the cauliflower mushroom Sparassis crispa (Hanabiratake) and its association with beneficial usage.</title>
        <authorList>
            <person name="Kiyama R."/>
            <person name="Furutani Y."/>
            <person name="Kawaguchi K."/>
            <person name="Nakanishi T."/>
        </authorList>
    </citation>
    <scope>NUCLEOTIDE SEQUENCE [LARGE SCALE GENOMIC DNA]</scope>
</reference>
<gene>
    <name evidence="2" type="ORF">SCP_1500380</name>
</gene>
<proteinExistence type="predicted"/>
<evidence type="ECO:0000313" key="3">
    <source>
        <dbReference type="Proteomes" id="UP000287166"/>
    </source>
</evidence>
<protein>
    <submittedName>
        <fullName evidence="2">Uncharacterized protein</fullName>
    </submittedName>
</protein>
<dbReference type="EMBL" id="BFAD01000015">
    <property type="protein sequence ID" value="GBE89036.1"/>
    <property type="molecule type" value="Genomic_DNA"/>
</dbReference>
<evidence type="ECO:0000256" key="1">
    <source>
        <dbReference type="SAM" id="MobiDB-lite"/>
    </source>
</evidence>
<organism evidence="2 3">
    <name type="scientific">Sparassis crispa</name>
    <dbReference type="NCBI Taxonomy" id="139825"/>
    <lineage>
        <taxon>Eukaryota</taxon>
        <taxon>Fungi</taxon>
        <taxon>Dikarya</taxon>
        <taxon>Basidiomycota</taxon>
        <taxon>Agaricomycotina</taxon>
        <taxon>Agaricomycetes</taxon>
        <taxon>Polyporales</taxon>
        <taxon>Sparassidaceae</taxon>
        <taxon>Sparassis</taxon>
    </lineage>
</organism>
<accession>A0A401H3L4</accession>
<keyword evidence="3" id="KW-1185">Reference proteome</keyword>
<name>A0A401H3L4_9APHY</name>
<comment type="caution">
    <text evidence="2">The sequence shown here is derived from an EMBL/GenBank/DDBJ whole genome shotgun (WGS) entry which is preliminary data.</text>
</comment>
<dbReference type="InParanoid" id="A0A401H3L4"/>
<sequence>MQAAQEDAVLFASDVALDTLDDHTLFGDDGSIDERRLFEAAYPVVRLPIRSCESESIGHGASSAGNSPSPPHNVGGYETIRPFSTWPLYTGSPTISLPQTSVTHHVHLRSPRSIVPQ</sequence>
<evidence type="ECO:0000313" key="2">
    <source>
        <dbReference type="EMBL" id="GBE89036.1"/>
    </source>
</evidence>
<dbReference type="Proteomes" id="UP000287166">
    <property type="component" value="Unassembled WGS sequence"/>
</dbReference>
<dbReference type="RefSeq" id="XP_027619949.1">
    <property type="nucleotide sequence ID" value="XM_027764148.1"/>
</dbReference>
<dbReference type="GeneID" id="38785953"/>
<feature type="region of interest" description="Disordered" evidence="1">
    <location>
        <begin position="55"/>
        <end position="76"/>
    </location>
</feature>
<dbReference type="AlphaFoldDB" id="A0A401H3L4"/>
<feature type="compositionally biased region" description="Low complexity" evidence="1">
    <location>
        <begin position="58"/>
        <end position="67"/>
    </location>
</feature>